<organism evidence="2 3">
    <name type="scientific">Candidatus Manganitrophus noduliformans</name>
    <dbReference type="NCBI Taxonomy" id="2606439"/>
    <lineage>
        <taxon>Bacteria</taxon>
        <taxon>Pseudomonadati</taxon>
        <taxon>Nitrospirota</taxon>
        <taxon>Nitrospiria</taxon>
        <taxon>Candidatus Troglogloeales</taxon>
        <taxon>Candidatus Manganitrophaceae</taxon>
        <taxon>Candidatus Manganitrophus</taxon>
    </lineage>
</organism>
<dbReference type="PANTHER" id="PTHR46066:SF2">
    <property type="entry name" value="CHITINASE DOMAIN-CONTAINING PROTEIN 1"/>
    <property type="match status" value="1"/>
</dbReference>
<dbReference type="Gene3D" id="3.10.50.10">
    <property type="match status" value="1"/>
</dbReference>
<dbReference type="AlphaFoldDB" id="A0A7X6DQI8"/>
<dbReference type="InterPro" id="IPR011583">
    <property type="entry name" value="Chitinase_II/V-like_cat"/>
</dbReference>
<dbReference type="Gene3D" id="3.20.20.80">
    <property type="entry name" value="Glycosidases"/>
    <property type="match status" value="1"/>
</dbReference>
<dbReference type="PANTHER" id="PTHR46066">
    <property type="entry name" value="CHITINASE DOMAIN-CONTAINING PROTEIN 1 FAMILY MEMBER"/>
    <property type="match status" value="1"/>
</dbReference>
<dbReference type="InterPro" id="IPR017853">
    <property type="entry name" value="GH"/>
</dbReference>
<dbReference type="GO" id="GO:0005975">
    <property type="term" value="P:carbohydrate metabolic process"/>
    <property type="evidence" value="ECO:0007669"/>
    <property type="project" value="InterPro"/>
</dbReference>
<feature type="domain" description="GH18" evidence="1">
    <location>
        <begin position="82"/>
        <end position="405"/>
    </location>
</feature>
<dbReference type="InterPro" id="IPR001223">
    <property type="entry name" value="Glyco_hydro18_cat"/>
</dbReference>
<dbReference type="PROSITE" id="PS51910">
    <property type="entry name" value="GH18_2"/>
    <property type="match status" value="1"/>
</dbReference>
<protein>
    <recommendedName>
        <fullName evidence="1">GH18 domain-containing protein</fullName>
    </recommendedName>
</protein>
<reference evidence="2 3" key="1">
    <citation type="journal article" date="2020" name="Nature">
        <title>Bacterial chemolithoautotrophy via manganese oxidation.</title>
        <authorList>
            <person name="Yu H."/>
            <person name="Leadbetter J.R."/>
        </authorList>
    </citation>
    <scope>NUCLEOTIDE SEQUENCE [LARGE SCALE GENOMIC DNA]</scope>
    <source>
        <strain evidence="2 3">Mn-1</strain>
    </source>
</reference>
<dbReference type="EMBL" id="VTOW01000002">
    <property type="protein sequence ID" value="NKE71547.1"/>
    <property type="molecule type" value="Genomic_DNA"/>
</dbReference>
<keyword evidence="3" id="KW-1185">Reference proteome</keyword>
<dbReference type="SUPFAM" id="SSF51445">
    <property type="entry name" value="(Trans)glycosidases"/>
    <property type="match status" value="1"/>
</dbReference>
<name>A0A7X6DQI8_9BACT</name>
<evidence type="ECO:0000313" key="3">
    <source>
        <dbReference type="Proteomes" id="UP000534783"/>
    </source>
</evidence>
<gene>
    <name evidence="2" type="ORF">MNODULE_12425</name>
</gene>
<dbReference type="InterPro" id="IPR029070">
    <property type="entry name" value="Chitinase_insertion_sf"/>
</dbReference>
<dbReference type="GO" id="GO:0008061">
    <property type="term" value="F:chitin binding"/>
    <property type="evidence" value="ECO:0007669"/>
    <property type="project" value="InterPro"/>
</dbReference>
<evidence type="ECO:0000259" key="1">
    <source>
        <dbReference type="PROSITE" id="PS51910"/>
    </source>
</evidence>
<accession>A0A7X6DQI8</accession>
<dbReference type="Pfam" id="PF00704">
    <property type="entry name" value="Glyco_hydro_18"/>
    <property type="match status" value="1"/>
</dbReference>
<comment type="caution">
    <text evidence="2">The sequence shown here is derived from an EMBL/GenBank/DDBJ whole genome shotgun (WGS) entry which is preliminary data.</text>
</comment>
<dbReference type="SMART" id="SM00636">
    <property type="entry name" value="Glyco_18"/>
    <property type="match status" value="1"/>
</dbReference>
<sequence>MLGKRARSRFLRFNLFQFKIENPNFYIVQRFPPFRPRVNARPLHSTRYFAMLLGRRFRMSLFILPLFLAACASGGAKPARLGAWVTYWDYNRGIDSVRSAPSLLNDIYFFAAHLDSEGAPVFANKNIPFNLEAGRVKEGNALPWLTVVNDVKPSAGGAVILKDPQVIHDLLSDPDRRRQHRSEIVRLAATHGFAGVDIDYENLRAVDRDLFSLFIRELAADLKQKGILLSVTVQPKARESRADGPGAADWADLCRSADRLQIMLYNLHSGKSGPGPIATPAWIKEILQFAESQCPRERVVPILKVSGMKWGGEHAEGVQYDRAASLAEAHRAEILRDPNGNVPYFIYTDAGGRHTVYYEDAESLMEKIAALESFGYRNVVFWSLGRQDPEFLPRLAERSGRKTGR</sequence>
<evidence type="ECO:0000313" key="2">
    <source>
        <dbReference type="EMBL" id="NKE71547.1"/>
    </source>
</evidence>
<dbReference type="Proteomes" id="UP000534783">
    <property type="component" value="Unassembled WGS sequence"/>
</dbReference>
<proteinExistence type="predicted"/>